<sequence length="195" mass="20638">MRVSRDVAARNRRTVVETAGRSFREHGYDGVGVAALMKAAGLTHGGFYKQFDSKEALAAEATAAALQENREAWAKILDGVEGDALEAVAARYLTPAHVRTRDRGCAFASLAAEAPRHGPELGKVFGDAVEDWVSAVAAASPDDPPDRCDILRTLSMLVGALILSRAVPDGELRAEILACAKTGARSPRDGDGPDR</sequence>
<dbReference type="PRINTS" id="PR00455">
    <property type="entry name" value="HTHTETR"/>
</dbReference>
<dbReference type="PANTHER" id="PTHR47506">
    <property type="entry name" value="TRANSCRIPTIONAL REGULATORY PROTEIN"/>
    <property type="match status" value="1"/>
</dbReference>
<dbReference type="Gene3D" id="1.10.357.10">
    <property type="entry name" value="Tetracycline Repressor, domain 2"/>
    <property type="match status" value="1"/>
</dbReference>
<dbReference type="Pfam" id="PF00440">
    <property type="entry name" value="TetR_N"/>
    <property type="match status" value="1"/>
</dbReference>
<keyword evidence="3" id="KW-0804">Transcription</keyword>
<evidence type="ECO:0000256" key="2">
    <source>
        <dbReference type="ARBA" id="ARBA00023125"/>
    </source>
</evidence>
<reference evidence="6 7" key="1">
    <citation type="submission" date="2018-05" db="EMBL/GenBank/DDBJ databases">
        <title>Acuticoccus sediminis sp. nov., isolated from deep-sea sediment of Indian Ocean.</title>
        <authorList>
            <person name="Liu X."/>
            <person name="Lai Q."/>
            <person name="Du Y."/>
            <person name="Sun F."/>
            <person name="Zhang X."/>
            <person name="Wang S."/>
            <person name="Shao Z."/>
        </authorList>
    </citation>
    <scope>NUCLEOTIDE SEQUENCE [LARGE SCALE GENOMIC DNA]</scope>
    <source>
        <strain evidence="6 7">PTG4-2</strain>
    </source>
</reference>
<name>A0A8B2NUC4_9HYPH</name>
<feature type="domain" description="HTH tetR-type" evidence="5">
    <location>
        <begin position="9"/>
        <end position="69"/>
    </location>
</feature>
<comment type="caution">
    <text evidence="6">The sequence shown here is derived from an EMBL/GenBank/DDBJ whole genome shotgun (WGS) entry which is preliminary data.</text>
</comment>
<accession>A0A8B2NUC4</accession>
<feature type="DNA-binding region" description="H-T-H motif" evidence="4">
    <location>
        <begin position="32"/>
        <end position="51"/>
    </location>
</feature>
<keyword evidence="2 4" id="KW-0238">DNA-binding</keyword>
<evidence type="ECO:0000313" key="6">
    <source>
        <dbReference type="EMBL" id="RAI01878.1"/>
    </source>
</evidence>
<gene>
    <name evidence="6" type="ORF">DLJ53_10785</name>
</gene>
<dbReference type="Proteomes" id="UP000249590">
    <property type="component" value="Unassembled WGS sequence"/>
</dbReference>
<dbReference type="SUPFAM" id="SSF48498">
    <property type="entry name" value="Tetracyclin repressor-like, C-terminal domain"/>
    <property type="match status" value="1"/>
</dbReference>
<dbReference type="InterPro" id="IPR001647">
    <property type="entry name" value="HTH_TetR"/>
</dbReference>
<dbReference type="PANTHER" id="PTHR47506:SF7">
    <property type="entry name" value="TRANSCRIPTIONAL REGULATORY PROTEIN"/>
    <property type="match status" value="1"/>
</dbReference>
<evidence type="ECO:0000256" key="3">
    <source>
        <dbReference type="ARBA" id="ARBA00023163"/>
    </source>
</evidence>
<evidence type="ECO:0000259" key="5">
    <source>
        <dbReference type="PROSITE" id="PS50977"/>
    </source>
</evidence>
<evidence type="ECO:0000256" key="1">
    <source>
        <dbReference type="ARBA" id="ARBA00023015"/>
    </source>
</evidence>
<keyword evidence="7" id="KW-1185">Reference proteome</keyword>
<dbReference type="Gene3D" id="1.10.10.60">
    <property type="entry name" value="Homeodomain-like"/>
    <property type="match status" value="1"/>
</dbReference>
<dbReference type="InterPro" id="IPR036271">
    <property type="entry name" value="Tet_transcr_reg_TetR-rel_C_sf"/>
</dbReference>
<dbReference type="SUPFAM" id="SSF46689">
    <property type="entry name" value="Homeodomain-like"/>
    <property type="match status" value="1"/>
</dbReference>
<dbReference type="EMBL" id="QHHQ01000002">
    <property type="protein sequence ID" value="RAI01878.1"/>
    <property type="molecule type" value="Genomic_DNA"/>
</dbReference>
<dbReference type="InterPro" id="IPR009057">
    <property type="entry name" value="Homeodomain-like_sf"/>
</dbReference>
<evidence type="ECO:0000313" key="7">
    <source>
        <dbReference type="Proteomes" id="UP000249590"/>
    </source>
</evidence>
<dbReference type="GO" id="GO:0003677">
    <property type="term" value="F:DNA binding"/>
    <property type="evidence" value="ECO:0007669"/>
    <property type="project" value="UniProtKB-UniRule"/>
</dbReference>
<dbReference type="PROSITE" id="PS50977">
    <property type="entry name" value="HTH_TETR_2"/>
    <property type="match status" value="1"/>
</dbReference>
<keyword evidence="1" id="KW-0805">Transcription regulation</keyword>
<protein>
    <submittedName>
        <fullName evidence="6">TetR family transcriptional regulator</fullName>
    </submittedName>
</protein>
<proteinExistence type="predicted"/>
<organism evidence="6 7">
    <name type="scientific">Acuticoccus sediminis</name>
    <dbReference type="NCBI Taxonomy" id="2184697"/>
    <lineage>
        <taxon>Bacteria</taxon>
        <taxon>Pseudomonadati</taxon>
        <taxon>Pseudomonadota</taxon>
        <taxon>Alphaproteobacteria</taxon>
        <taxon>Hyphomicrobiales</taxon>
        <taxon>Amorphaceae</taxon>
        <taxon>Acuticoccus</taxon>
    </lineage>
</organism>
<dbReference type="RefSeq" id="WP_111345072.1">
    <property type="nucleotide sequence ID" value="NZ_JAIWKD010000002.1"/>
</dbReference>
<dbReference type="OrthoDB" id="8478851at2"/>
<dbReference type="AlphaFoldDB" id="A0A8B2NUC4"/>
<evidence type="ECO:0000256" key="4">
    <source>
        <dbReference type="PROSITE-ProRule" id="PRU00335"/>
    </source>
</evidence>